<comment type="caution">
    <text evidence="1">The sequence shown here is derived from an EMBL/GenBank/DDBJ whole genome shotgun (WGS) entry which is preliminary data.</text>
</comment>
<dbReference type="EMBL" id="JARQZJ010000047">
    <property type="protein sequence ID" value="KAK9878385.1"/>
    <property type="molecule type" value="Genomic_DNA"/>
</dbReference>
<sequence>MTAILAVGRSHEETARSLQVSINKVKSWTNYWSIKLNESKSVHINFSNKRNQYIPISINNAPISYSNTAKYLGITLNAKLLLKAHVKSKREELGLKYKKMYWLLGKHSTFSTYNKLLLYKQIFKPVWTYGIQLWGCAKKTNIDIIQRFQNKVLRNVVNAPLYFRNSDLHRDLDIETVDQAIERFARSHEQRLLHHVNVETIRLLDNTTLERRLKRTKPFDSRGPKLILVYTLT</sequence>
<protein>
    <submittedName>
        <fullName evidence="1">Uncharacterized protein</fullName>
    </submittedName>
</protein>
<dbReference type="Proteomes" id="UP001431783">
    <property type="component" value="Unassembled WGS sequence"/>
</dbReference>
<keyword evidence="2" id="KW-1185">Reference proteome</keyword>
<reference evidence="1 2" key="1">
    <citation type="submission" date="2023-03" db="EMBL/GenBank/DDBJ databases">
        <title>Genome insight into feeding habits of ladybird beetles.</title>
        <authorList>
            <person name="Li H.-S."/>
            <person name="Huang Y.-H."/>
            <person name="Pang H."/>
        </authorList>
    </citation>
    <scope>NUCLEOTIDE SEQUENCE [LARGE SCALE GENOMIC DNA]</scope>
    <source>
        <strain evidence="1">SYSU_2023b</strain>
        <tissue evidence="1">Whole body</tissue>
    </source>
</reference>
<gene>
    <name evidence="1" type="ORF">WA026_021692</name>
</gene>
<evidence type="ECO:0000313" key="1">
    <source>
        <dbReference type="EMBL" id="KAK9878385.1"/>
    </source>
</evidence>
<evidence type="ECO:0000313" key="2">
    <source>
        <dbReference type="Proteomes" id="UP001431783"/>
    </source>
</evidence>
<dbReference type="AlphaFoldDB" id="A0AAW1UBS7"/>
<organism evidence="1 2">
    <name type="scientific">Henosepilachna vigintioctopunctata</name>
    <dbReference type="NCBI Taxonomy" id="420089"/>
    <lineage>
        <taxon>Eukaryota</taxon>
        <taxon>Metazoa</taxon>
        <taxon>Ecdysozoa</taxon>
        <taxon>Arthropoda</taxon>
        <taxon>Hexapoda</taxon>
        <taxon>Insecta</taxon>
        <taxon>Pterygota</taxon>
        <taxon>Neoptera</taxon>
        <taxon>Endopterygota</taxon>
        <taxon>Coleoptera</taxon>
        <taxon>Polyphaga</taxon>
        <taxon>Cucujiformia</taxon>
        <taxon>Coccinelloidea</taxon>
        <taxon>Coccinellidae</taxon>
        <taxon>Epilachninae</taxon>
        <taxon>Epilachnini</taxon>
        <taxon>Henosepilachna</taxon>
    </lineage>
</organism>
<name>A0AAW1UBS7_9CUCU</name>
<proteinExistence type="predicted"/>
<accession>A0AAW1UBS7</accession>